<dbReference type="EMBL" id="ML208764">
    <property type="protein sequence ID" value="TFK60516.1"/>
    <property type="molecule type" value="Genomic_DNA"/>
</dbReference>
<accession>A0ACD3A4A8</accession>
<sequence length="142" mass="15116">MSSISRPPRTHNPTEKQRLLNADKRTTTPAAHTSTKTTPKASQSKLKFQPPLKAAPKVVVSTESASSSKAGSQVALAGGSQKSKKRVYVIESDAEDGNAEGEGEDGGKVDNGESVGPRKKAKISVEDPDYLETVKKRWTAVV</sequence>
<protein>
    <submittedName>
        <fullName evidence="1">Uncharacterized protein</fullName>
    </submittedName>
</protein>
<gene>
    <name evidence="1" type="ORF">BDN72DRAFT_864286</name>
</gene>
<name>A0ACD3A4A8_9AGAR</name>
<reference evidence="1 2" key="1">
    <citation type="journal article" date="2019" name="Nat. Ecol. Evol.">
        <title>Megaphylogeny resolves global patterns of mushroom evolution.</title>
        <authorList>
            <person name="Varga T."/>
            <person name="Krizsan K."/>
            <person name="Foldi C."/>
            <person name="Dima B."/>
            <person name="Sanchez-Garcia M."/>
            <person name="Sanchez-Ramirez S."/>
            <person name="Szollosi G.J."/>
            <person name="Szarkandi J.G."/>
            <person name="Papp V."/>
            <person name="Albert L."/>
            <person name="Andreopoulos W."/>
            <person name="Angelini C."/>
            <person name="Antonin V."/>
            <person name="Barry K.W."/>
            <person name="Bougher N.L."/>
            <person name="Buchanan P."/>
            <person name="Buyck B."/>
            <person name="Bense V."/>
            <person name="Catcheside P."/>
            <person name="Chovatia M."/>
            <person name="Cooper J."/>
            <person name="Damon W."/>
            <person name="Desjardin D."/>
            <person name="Finy P."/>
            <person name="Geml J."/>
            <person name="Haridas S."/>
            <person name="Hughes K."/>
            <person name="Justo A."/>
            <person name="Karasinski D."/>
            <person name="Kautmanova I."/>
            <person name="Kiss B."/>
            <person name="Kocsube S."/>
            <person name="Kotiranta H."/>
            <person name="LaButti K.M."/>
            <person name="Lechner B.E."/>
            <person name="Liimatainen K."/>
            <person name="Lipzen A."/>
            <person name="Lukacs Z."/>
            <person name="Mihaltcheva S."/>
            <person name="Morgado L.N."/>
            <person name="Niskanen T."/>
            <person name="Noordeloos M.E."/>
            <person name="Ohm R.A."/>
            <person name="Ortiz-Santana B."/>
            <person name="Ovrebo C."/>
            <person name="Racz N."/>
            <person name="Riley R."/>
            <person name="Savchenko A."/>
            <person name="Shiryaev A."/>
            <person name="Soop K."/>
            <person name="Spirin V."/>
            <person name="Szebenyi C."/>
            <person name="Tomsovsky M."/>
            <person name="Tulloss R.E."/>
            <person name="Uehling J."/>
            <person name="Grigoriev I.V."/>
            <person name="Vagvolgyi C."/>
            <person name="Papp T."/>
            <person name="Martin F.M."/>
            <person name="Miettinen O."/>
            <person name="Hibbett D.S."/>
            <person name="Nagy L.G."/>
        </authorList>
    </citation>
    <scope>NUCLEOTIDE SEQUENCE [LARGE SCALE GENOMIC DNA]</scope>
    <source>
        <strain evidence="1 2">NL-1719</strain>
    </source>
</reference>
<evidence type="ECO:0000313" key="1">
    <source>
        <dbReference type="EMBL" id="TFK60516.1"/>
    </source>
</evidence>
<feature type="non-terminal residue" evidence="1">
    <location>
        <position position="142"/>
    </location>
</feature>
<proteinExistence type="predicted"/>
<evidence type="ECO:0000313" key="2">
    <source>
        <dbReference type="Proteomes" id="UP000308600"/>
    </source>
</evidence>
<keyword evidence="2" id="KW-1185">Reference proteome</keyword>
<organism evidence="1 2">
    <name type="scientific">Pluteus cervinus</name>
    <dbReference type="NCBI Taxonomy" id="181527"/>
    <lineage>
        <taxon>Eukaryota</taxon>
        <taxon>Fungi</taxon>
        <taxon>Dikarya</taxon>
        <taxon>Basidiomycota</taxon>
        <taxon>Agaricomycotina</taxon>
        <taxon>Agaricomycetes</taxon>
        <taxon>Agaricomycetidae</taxon>
        <taxon>Agaricales</taxon>
        <taxon>Pluteineae</taxon>
        <taxon>Pluteaceae</taxon>
        <taxon>Pluteus</taxon>
    </lineage>
</organism>
<dbReference type="Proteomes" id="UP000308600">
    <property type="component" value="Unassembled WGS sequence"/>
</dbReference>